<sequence length="197" mass="19487">MQARTGRGARATALLATGLALFALVASGCGSSGGDDKKGVAAVDSASAPPQGGGGGGGGNGKPPSDQQIYDGLLKYAKCMRSHGISKFPDPVLGKGLQVNGNDVGADTATYKSADGSCKSLMPGGGAGDNAPKDRAAALKYSQCMRGHGVTKFPDPNPNGGMNLDGDKIGMTQDNPVFQAAQKACQQFLGAGGQAGG</sequence>
<proteinExistence type="predicted"/>
<evidence type="ECO:0000256" key="1">
    <source>
        <dbReference type="SAM" id="MobiDB-lite"/>
    </source>
</evidence>
<feature type="compositionally biased region" description="Gly residues" evidence="1">
    <location>
        <begin position="51"/>
        <end position="61"/>
    </location>
</feature>
<dbReference type="AlphaFoldDB" id="A0A3M2LPU2"/>
<dbReference type="Proteomes" id="UP000282674">
    <property type="component" value="Unassembled WGS sequence"/>
</dbReference>
<reference evidence="3 4" key="1">
    <citation type="submission" date="2018-10" db="EMBL/GenBank/DDBJ databases">
        <title>Isolation from soil.</title>
        <authorList>
            <person name="Hu J."/>
        </authorList>
    </citation>
    <scope>NUCLEOTIDE SEQUENCE [LARGE SCALE GENOMIC DNA]</scope>
    <source>
        <strain evidence="3 4">NEAU-Ht49</strain>
    </source>
</reference>
<accession>A0A3M2LPU2</accession>
<evidence type="ECO:0000256" key="2">
    <source>
        <dbReference type="SAM" id="SignalP"/>
    </source>
</evidence>
<protein>
    <submittedName>
        <fullName evidence="3">Uncharacterized protein</fullName>
    </submittedName>
</protein>
<dbReference type="RefSeq" id="WP_122197817.1">
    <property type="nucleotide sequence ID" value="NZ_JBHSKC010000015.1"/>
</dbReference>
<comment type="caution">
    <text evidence="3">The sequence shown here is derived from an EMBL/GenBank/DDBJ whole genome shotgun (WGS) entry which is preliminary data.</text>
</comment>
<feature type="signal peptide" evidence="2">
    <location>
        <begin position="1"/>
        <end position="28"/>
    </location>
</feature>
<evidence type="ECO:0000313" key="4">
    <source>
        <dbReference type="Proteomes" id="UP000282674"/>
    </source>
</evidence>
<keyword evidence="4" id="KW-1185">Reference proteome</keyword>
<feature type="chain" id="PRO_5039493927" evidence="2">
    <location>
        <begin position="29"/>
        <end position="197"/>
    </location>
</feature>
<feature type="region of interest" description="Disordered" evidence="1">
    <location>
        <begin position="36"/>
        <end position="67"/>
    </location>
</feature>
<keyword evidence="2" id="KW-0732">Signal</keyword>
<dbReference type="EMBL" id="RFFG01000069">
    <property type="protein sequence ID" value="RMI39342.1"/>
    <property type="molecule type" value="Genomic_DNA"/>
</dbReference>
<dbReference type="PROSITE" id="PS51257">
    <property type="entry name" value="PROKAR_LIPOPROTEIN"/>
    <property type="match status" value="1"/>
</dbReference>
<gene>
    <name evidence="3" type="ORF">EBO15_29945</name>
</gene>
<name>A0A3M2LPU2_9ACTN</name>
<evidence type="ECO:0000313" key="3">
    <source>
        <dbReference type="EMBL" id="RMI39342.1"/>
    </source>
</evidence>
<dbReference type="OrthoDB" id="7949713at2"/>
<organism evidence="3 4">
    <name type="scientific">Actinomadura harenae</name>
    <dbReference type="NCBI Taxonomy" id="2483351"/>
    <lineage>
        <taxon>Bacteria</taxon>
        <taxon>Bacillati</taxon>
        <taxon>Actinomycetota</taxon>
        <taxon>Actinomycetes</taxon>
        <taxon>Streptosporangiales</taxon>
        <taxon>Thermomonosporaceae</taxon>
        <taxon>Actinomadura</taxon>
    </lineage>
</organism>